<sequence>GNNAYASGKYAEATEHYTRAMGYDASEPIYPLNRAACLLKLSRFDEAERDCSAALVLSP</sequence>
<dbReference type="AlphaFoldDB" id="A0A316ZEM8"/>
<name>A0A316ZEM8_9BASI</name>
<dbReference type="InterPro" id="IPR051966">
    <property type="entry name" value="RPAP3"/>
</dbReference>
<dbReference type="PANTHER" id="PTHR46423">
    <property type="entry name" value="RNA POLYMERASE II-ASSOCIATED PROTEIN 3"/>
    <property type="match status" value="1"/>
</dbReference>
<dbReference type="Proteomes" id="UP000245946">
    <property type="component" value="Unassembled WGS sequence"/>
</dbReference>
<feature type="non-terminal residue" evidence="2">
    <location>
        <position position="1"/>
    </location>
</feature>
<dbReference type="OrthoDB" id="629492at2759"/>
<reference evidence="2 3" key="1">
    <citation type="journal article" date="2018" name="Mol. Biol. Evol.">
        <title>Broad Genomic Sampling Reveals a Smut Pathogenic Ancestry of the Fungal Clade Ustilaginomycotina.</title>
        <authorList>
            <person name="Kijpornyongpan T."/>
            <person name="Mondo S.J."/>
            <person name="Barry K."/>
            <person name="Sandor L."/>
            <person name="Lee J."/>
            <person name="Lipzen A."/>
            <person name="Pangilinan J."/>
            <person name="LaButti K."/>
            <person name="Hainaut M."/>
            <person name="Henrissat B."/>
            <person name="Grigoriev I.V."/>
            <person name="Spatafora J.W."/>
            <person name="Aime M.C."/>
        </authorList>
    </citation>
    <scope>NUCLEOTIDE SEQUENCE [LARGE SCALE GENOMIC DNA]</scope>
    <source>
        <strain evidence="2 3">MCA 4186</strain>
    </source>
</reference>
<keyword evidence="3" id="KW-1185">Reference proteome</keyword>
<dbReference type="RefSeq" id="XP_025599651.1">
    <property type="nucleotide sequence ID" value="XM_025739832.1"/>
</dbReference>
<evidence type="ECO:0000256" key="1">
    <source>
        <dbReference type="ARBA" id="ARBA00022803"/>
    </source>
</evidence>
<dbReference type="Gene3D" id="1.25.40.10">
    <property type="entry name" value="Tetratricopeptide repeat domain"/>
    <property type="match status" value="1"/>
</dbReference>
<dbReference type="EMBL" id="KZ819288">
    <property type="protein sequence ID" value="PWN99372.1"/>
    <property type="molecule type" value="Genomic_DNA"/>
</dbReference>
<dbReference type="GO" id="GO:0101031">
    <property type="term" value="C:protein folding chaperone complex"/>
    <property type="evidence" value="ECO:0007669"/>
    <property type="project" value="TreeGrafter"/>
</dbReference>
<protein>
    <submittedName>
        <fullName evidence="2">Uncharacterized protein</fullName>
    </submittedName>
</protein>
<dbReference type="GeneID" id="37267378"/>
<organism evidence="2 3">
    <name type="scientific">Tilletiopsis washingtonensis</name>
    <dbReference type="NCBI Taxonomy" id="58919"/>
    <lineage>
        <taxon>Eukaryota</taxon>
        <taxon>Fungi</taxon>
        <taxon>Dikarya</taxon>
        <taxon>Basidiomycota</taxon>
        <taxon>Ustilaginomycotina</taxon>
        <taxon>Exobasidiomycetes</taxon>
        <taxon>Entylomatales</taxon>
        <taxon>Entylomatales incertae sedis</taxon>
        <taxon>Tilletiopsis</taxon>
    </lineage>
</organism>
<dbReference type="PANTHER" id="PTHR46423:SF1">
    <property type="entry name" value="RNA POLYMERASE II-ASSOCIATED PROTEIN 3"/>
    <property type="match status" value="1"/>
</dbReference>
<dbReference type="InterPro" id="IPR011990">
    <property type="entry name" value="TPR-like_helical_dom_sf"/>
</dbReference>
<gene>
    <name evidence="2" type="ORF">FA09DRAFT_282640</name>
</gene>
<proteinExistence type="predicted"/>
<feature type="non-terminal residue" evidence="2">
    <location>
        <position position="59"/>
    </location>
</feature>
<accession>A0A316ZEM8</accession>
<dbReference type="SUPFAM" id="SSF48452">
    <property type="entry name" value="TPR-like"/>
    <property type="match status" value="1"/>
</dbReference>
<evidence type="ECO:0000313" key="3">
    <source>
        <dbReference type="Proteomes" id="UP000245946"/>
    </source>
</evidence>
<evidence type="ECO:0000313" key="2">
    <source>
        <dbReference type="EMBL" id="PWN99372.1"/>
    </source>
</evidence>
<keyword evidence="1" id="KW-0802">TPR repeat</keyword>
<dbReference type="STRING" id="58919.A0A316ZEM8"/>